<dbReference type="InterPro" id="IPR013783">
    <property type="entry name" value="Ig-like_fold"/>
</dbReference>
<comment type="caution">
    <text evidence="4">The sequence shown here is derived from an EMBL/GenBank/DDBJ whole genome shotgun (WGS) entry which is preliminary data.</text>
</comment>
<evidence type="ECO:0000313" key="5">
    <source>
        <dbReference type="Proteomes" id="UP000051999"/>
    </source>
</evidence>
<keyword evidence="5" id="KW-1185">Reference proteome</keyword>
<dbReference type="EMBL" id="AZFF01000001">
    <property type="protein sequence ID" value="KRL57295.1"/>
    <property type="molecule type" value="Genomic_DNA"/>
</dbReference>
<organism evidence="4 5">
    <name type="scientific">Furfurilactobacillus rossiae DSM 15814</name>
    <dbReference type="NCBI Taxonomy" id="1114972"/>
    <lineage>
        <taxon>Bacteria</taxon>
        <taxon>Bacillati</taxon>
        <taxon>Bacillota</taxon>
        <taxon>Bacilli</taxon>
        <taxon>Lactobacillales</taxon>
        <taxon>Lactobacillaceae</taxon>
        <taxon>Furfurilactobacillus</taxon>
    </lineage>
</organism>
<dbReference type="RefSeq" id="WP_017261804.1">
    <property type="nucleotide sequence ID" value="NZ_AUAW01000001.1"/>
</dbReference>
<feature type="compositionally biased region" description="Polar residues" evidence="2">
    <location>
        <begin position="286"/>
        <end position="304"/>
    </location>
</feature>
<dbReference type="OrthoDB" id="2328612at2"/>
<evidence type="ECO:0000256" key="2">
    <source>
        <dbReference type="SAM" id="MobiDB-lite"/>
    </source>
</evidence>
<dbReference type="eggNOG" id="ENOG502ZKRC">
    <property type="taxonomic scope" value="Bacteria"/>
</dbReference>
<evidence type="ECO:0000256" key="3">
    <source>
        <dbReference type="SAM" id="Phobius"/>
    </source>
</evidence>
<keyword evidence="1" id="KW-0175">Coiled coil</keyword>
<dbReference type="Gene3D" id="2.60.40.10">
    <property type="entry name" value="Immunoglobulins"/>
    <property type="match status" value="1"/>
</dbReference>
<feature type="coiled-coil region" evidence="1">
    <location>
        <begin position="226"/>
        <end position="269"/>
    </location>
</feature>
<evidence type="ECO:0000313" key="4">
    <source>
        <dbReference type="EMBL" id="KRL57295.1"/>
    </source>
</evidence>
<name>A0A0R1RK13_9LACO</name>
<keyword evidence="3" id="KW-1133">Transmembrane helix</keyword>
<dbReference type="Gene3D" id="1.10.287.1490">
    <property type="match status" value="1"/>
</dbReference>
<reference evidence="4 5" key="1">
    <citation type="journal article" date="2015" name="Genome Announc.">
        <title>Expanding the biotechnology potential of lactobacilli through comparative genomics of 213 strains and associated genera.</title>
        <authorList>
            <person name="Sun Z."/>
            <person name="Harris H.M."/>
            <person name="McCann A."/>
            <person name="Guo C."/>
            <person name="Argimon S."/>
            <person name="Zhang W."/>
            <person name="Yang X."/>
            <person name="Jeffery I.B."/>
            <person name="Cooney J.C."/>
            <person name="Kagawa T.F."/>
            <person name="Liu W."/>
            <person name="Song Y."/>
            <person name="Salvetti E."/>
            <person name="Wrobel A."/>
            <person name="Rasinkangas P."/>
            <person name="Parkhill J."/>
            <person name="Rea M.C."/>
            <person name="O'Sullivan O."/>
            <person name="Ritari J."/>
            <person name="Douillard F.P."/>
            <person name="Paul Ross R."/>
            <person name="Yang R."/>
            <person name="Briner A.E."/>
            <person name="Felis G.E."/>
            <person name="de Vos W.M."/>
            <person name="Barrangou R."/>
            <person name="Klaenhammer T.R."/>
            <person name="Caufield P.W."/>
            <person name="Cui Y."/>
            <person name="Zhang H."/>
            <person name="O'Toole P.W."/>
        </authorList>
    </citation>
    <scope>NUCLEOTIDE SEQUENCE [LARGE SCALE GENOMIC DNA]</scope>
    <source>
        <strain evidence="4 5">DSM 15814</strain>
    </source>
</reference>
<keyword evidence="3" id="KW-0812">Transmembrane</keyword>
<evidence type="ECO:0000256" key="1">
    <source>
        <dbReference type="SAM" id="Coils"/>
    </source>
</evidence>
<dbReference type="AlphaFoldDB" id="A0A0R1RK13"/>
<sequence>MQNNIDPRISFLHPQLRIVKTDAINRPTNARLLQAVGATAMDSRGTDLTAHLNANLENIDFSVAGQHQVPVAVMDDRGNVGRAAFTLTIVNTEADLDGHSPIVVESAPESAAASQVASGATQPKTKRRRSKRLIIGGVAAVLVLVFIIWGVSAHQNAANQAAEASSSSLAASSSAAAASSAEASSKAAESSAAASSQQASLTSQNSSLSNKVGSLKSQVKEMTTVVKNTQQAVNDYKDSNDRAQYESTISSLQQQVSDLQQQVQQGNSNAVVRGAMSSQLNKLSTTVGNLENSSSPSDASSTLKDSGVNGIVNKMQDLLSNL</sequence>
<dbReference type="STRING" id="1114972.FD35_GL000306"/>
<accession>A0A0R1RK13</accession>
<feature type="transmembrane region" description="Helical" evidence="3">
    <location>
        <begin position="133"/>
        <end position="151"/>
    </location>
</feature>
<keyword evidence="3" id="KW-0472">Membrane</keyword>
<protein>
    <submittedName>
        <fullName evidence="4">Uncharacterized protein</fullName>
    </submittedName>
</protein>
<dbReference type="Proteomes" id="UP000051999">
    <property type="component" value="Unassembled WGS sequence"/>
</dbReference>
<gene>
    <name evidence="4" type="ORF">FD35_GL000306</name>
</gene>
<proteinExistence type="predicted"/>
<feature type="region of interest" description="Disordered" evidence="2">
    <location>
        <begin position="286"/>
        <end position="307"/>
    </location>
</feature>
<dbReference type="PATRIC" id="fig|1114972.6.peg.306"/>